<comment type="caution">
    <text evidence="1">The sequence shown here is derived from an EMBL/GenBank/DDBJ whole genome shotgun (WGS) entry which is preliminary data.</text>
</comment>
<sequence>MEEKCTLLYRDLFPQDDSASPYEEAVIPGSPTTANVSEALLRVKLETIMAQHGIDPELAARVSTIFQGASEAMKCNTNKLKDNYGLLTPPTSAESSPETSQLDAFTTPTFEPLPGVPVTRGVLDNNFIDPLLYPTHDMDSMPLFDSGIGTECAWESYNAAPAMVRPVNISDAAFAGTSKILPSLDVCSDCLSTNIIYGFPVAPVDEPQPLSGNLDVVQDVEKFPSPTEESSSVDPFMGADPFTDEAGSILTLSPELNWDEWLLSEDRCDDIWTQSGVSAEYSAIDKLFEF</sequence>
<protein>
    <submittedName>
        <fullName evidence="1">Uncharacterized protein</fullName>
    </submittedName>
</protein>
<dbReference type="AlphaFoldDB" id="A0A8H7IYE3"/>
<dbReference type="Proteomes" id="UP000651452">
    <property type="component" value="Unassembled WGS sequence"/>
</dbReference>
<evidence type="ECO:0000313" key="1">
    <source>
        <dbReference type="EMBL" id="KAF9691713.1"/>
    </source>
</evidence>
<organism evidence="1 2">
    <name type="scientific">Ascochyta lentis</name>
    <dbReference type="NCBI Taxonomy" id="205686"/>
    <lineage>
        <taxon>Eukaryota</taxon>
        <taxon>Fungi</taxon>
        <taxon>Dikarya</taxon>
        <taxon>Ascomycota</taxon>
        <taxon>Pezizomycotina</taxon>
        <taxon>Dothideomycetes</taxon>
        <taxon>Pleosporomycetidae</taxon>
        <taxon>Pleosporales</taxon>
        <taxon>Pleosporineae</taxon>
        <taxon>Didymellaceae</taxon>
        <taxon>Ascochyta</taxon>
    </lineage>
</organism>
<proteinExistence type="predicted"/>
<name>A0A8H7IYE3_9PLEO</name>
<gene>
    <name evidence="1" type="ORF">EKO04_010310</name>
</gene>
<keyword evidence="2" id="KW-1185">Reference proteome</keyword>
<reference evidence="1" key="2">
    <citation type="submission" date="2020-09" db="EMBL/GenBank/DDBJ databases">
        <title>Reference genome assembly for Australian Ascochyta lentis isolate Al4.</title>
        <authorList>
            <person name="Lee R.C."/>
            <person name="Farfan-Caceres L.M."/>
            <person name="Debler J.W."/>
            <person name="Williams A.H."/>
            <person name="Henares B.M."/>
        </authorList>
    </citation>
    <scope>NUCLEOTIDE SEQUENCE</scope>
    <source>
        <strain evidence="1">Al4</strain>
    </source>
</reference>
<dbReference type="EMBL" id="RZGK01000020">
    <property type="protein sequence ID" value="KAF9691713.1"/>
    <property type="molecule type" value="Genomic_DNA"/>
</dbReference>
<reference evidence="1" key="1">
    <citation type="submission" date="2018-12" db="EMBL/GenBank/DDBJ databases">
        <authorList>
            <person name="Syme R.A."/>
            <person name="Farfan-Caceres L."/>
            <person name="Lichtenzveig J."/>
        </authorList>
    </citation>
    <scope>NUCLEOTIDE SEQUENCE</scope>
    <source>
        <strain evidence="1">Al4</strain>
    </source>
</reference>
<evidence type="ECO:0000313" key="2">
    <source>
        <dbReference type="Proteomes" id="UP000651452"/>
    </source>
</evidence>
<accession>A0A8H7IYE3</accession>